<sequence>MIPIEPRLDTVSNTCRTPPSVPINKVFIGQEKVCPCGWVCVLCRVVWRAVWGRVLGGCTGGCEEGAGEGVVTSLINAGRSGAAHSITECLL</sequence>
<dbReference type="AlphaFoldDB" id="A0A8J2W7M0"/>
<protein>
    <submittedName>
        <fullName evidence="1">(African queen) hypothetical protein</fullName>
    </submittedName>
</protein>
<reference evidence="1" key="1">
    <citation type="submission" date="2021-09" db="EMBL/GenBank/DDBJ databases">
        <authorList>
            <person name="Martin H S."/>
        </authorList>
    </citation>
    <scope>NUCLEOTIDE SEQUENCE</scope>
</reference>
<accession>A0A8J2W7M0</accession>
<evidence type="ECO:0000313" key="1">
    <source>
        <dbReference type="EMBL" id="CAG9585010.1"/>
    </source>
</evidence>
<comment type="caution">
    <text evidence="1">The sequence shown here is derived from an EMBL/GenBank/DDBJ whole genome shotgun (WGS) entry which is preliminary data.</text>
</comment>
<name>A0A8J2W7M0_9NEOP</name>
<keyword evidence="2" id="KW-1185">Reference proteome</keyword>
<dbReference type="Proteomes" id="UP000789524">
    <property type="component" value="Unassembled WGS sequence"/>
</dbReference>
<dbReference type="EMBL" id="CAKASE010000083">
    <property type="protein sequence ID" value="CAG9585010.1"/>
    <property type="molecule type" value="Genomic_DNA"/>
</dbReference>
<organism evidence="1 2">
    <name type="scientific">Danaus chrysippus</name>
    <name type="common">African queen</name>
    <dbReference type="NCBI Taxonomy" id="151541"/>
    <lineage>
        <taxon>Eukaryota</taxon>
        <taxon>Metazoa</taxon>
        <taxon>Ecdysozoa</taxon>
        <taxon>Arthropoda</taxon>
        <taxon>Hexapoda</taxon>
        <taxon>Insecta</taxon>
        <taxon>Pterygota</taxon>
        <taxon>Neoptera</taxon>
        <taxon>Endopterygota</taxon>
        <taxon>Lepidoptera</taxon>
        <taxon>Glossata</taxon>
        <taxon>Ditrysia</taxon>
        <taxon>Papilionoidea</taxon>
        <taxon>Nymphalidae</taxon>
        <taxon>Danainae</taxon>
        <taxon>Danaini</taxon>
        <taxon>Danaina</taxon>
        <taxon>Danaus</taxon>
        <taxon>Anosia</taxon>
    </lineage>
</organism>
<evidence type="ECO:0000313" key="2">
    <source>
        <dbReference type="Proteomes" id="UP000789524"/>
    </source>
</evidence>
<proteinExistence type="predicted"/>
<gene>
    <name evidence="1" type="ORF">DCHRY22_LOCUS15503</name>
</gene>